<dbReference type="Gene3D" id="4.10.1060.10">
    <property type="entry name" value="Zinc finger, RanBP2-type"/>
    <property type="match status" value="1"/>
</dbReference>
<accession>A0A1C7MDI6</accession>
<evidence type="ECO:0000313" key="3">
    <source>
        <dbReference type="Proteomes" id="UP000092993"/>
    </source>
</evidence>
<organism evidence="2 3">
    <name type="scientific">Grifola frondosa</name>
    <name type="common">Maitake</name>
    <name type="synonym">Polyporus frondosus</name>
    <dbReference type="NCBI Taxonomy" id="5627"/>
    <lineage>
        <taxon>Eukaryota</taxon>
        <taxon>Fungi</taxon>
        <taxon>Dikarya</taxon>
        <taxon>Basidiomycota</taxon>
        <taxon>Agaricomycotina</taxon>
        <taxon>Agaricomycetes</taxon>
        <taxon>Polyporales</taxon>
        <taxon>Grifolaceae</taxon>
        <taxon>Grifola</taxon>
    </lineage>
</organism>
<feature type="region of interest" description="Disordered" evidence="1">
    <location>
        <begin position="180"/>
        <end position="199"/>
    </location>
</feature>
<name>A0A1C7MDI6_GRIFR</name>
<reference evidence="2 3" key="1">
    <citation type="submission" date="2016-03" db="EMBL/GenBank/DDBJ databases">
        <title>Whole genome sequencing of Grifola frondosa 9006-11.</title>
        <authorList>
            <person name="Min B."/>
            <person name="Park H."/>
            <person name="Kim J.-G."/>
            <person name="Cho H."/>
            <person name="Oh Y.-L."/>
            <person name="Kong W.-S."/>
            <person name="Choi I.-G."/>
        </authorList>
    </citation>
    <scope>NUCLEOTIDE SEQUENCE [LARGE SCALE GENOMIC DNA]</scope>
    <source>
        <strain evidence="2 3">9006-11</strain>
    </source>
</reference>
<dbReference type="OrthoDB" id="448399at2759"/>
<dbReference type="AlphaFoldDB" id="A0A1C7MDI6"/>
<feature type="compositionally biased region" description="Basic residues" evidence="1">
    <location>
        <begin position="186"/>
        <end position="198"/>
    </location>
</feature>
<protein>
    <submittedName>
        <fullName evidence="2">Uncharacterized protein</fullName>
    </submittedName>
</protein>
<sequence>MDPLAPCVMYWPDNEPLPEQGQIRPIDSAVMSYPPIINTGNKGAAEKQPGDWVCSKCNYLNWRRRKMAIDAEGNGDSISAAVQAERIALLTSLLSTQHDSPQQHDGQAPAIPSGLPGHATMDQAPPFTVFETVPRSQAPLYAQDKDAYPIYQTSGHRASASLASYTVPLLPSFLQDIVQEPSLSPRRPRRPRSSRSRSRTTLLSMTLVRWRTIRSCPSRAPGELEHVFLPPPRREHLEDGRRGEQDACDPHHPHHRCLQRISGRCAGQESKVLGSLVKWANIWNGAPVFFFFLFLIAHEANACAVQEEKRT</sequence>
<gene>
    <name evidence="2" type="ORF">A0H81_05414</name>
</gene>
<comment type="caution">
    <text evidence="2">The sequence shown here is derived from an EMBL/GenBank/DDBJ whole genome shotgun (WGS) entry which is preliminary data.</text>
</comment>
<evidence type="ECO:0000256" key="1">
    <source>
        <dbReference type="SAM" id="MobiDB-lite"/>
    </source>
</evidence>
<evidence type="ECO:0000313" key="2">
    <source>
        <dbReference type="EMBL" id="OBZ74991.1"/>
    </source>
</evidence>
<dbReference type="Proteomes" id="UP000092993">
    <property type="component" value="Unassembled WGS sequence"/>
</dbReference>
<dbReference type="STRING" id="5627.A0A1C7MDI6"/>
<dbReference type="EMBL" id="LUGG01000005">
    <property type="protein sequence ID" value="OBZ74991.1"/>
    <property type="molecule type" value="Genomic_DNA"/>
</dbReference>
<proteinExistence type="predicted"/>
<keyword evidence="3" id="KW-1185">Reference proteome</keyword>